<dbReference type="InterPro" id="IPR050312">
    <property type="entry name" value="IolE/XylAMocC-like"/>
</dbReference>
<dbReference type="Pfam" id="PF01261">
    <property type="entry name" value="AP_endonuc_2"/>
    <property type="match status" value="1"/>
</dbReference>
<evidence type="ECO:0000259" key="1">
    <source>
        <dbReference type="Pfam" id="PF01261"/>
    </source>
</evidence>
<organism evidence="2 3">
    <name type="scientific">Sphingomonas ginkgonis</name>
    <dbReference type="NCBI Taxonomy" id="2315330"/>
    <lineage>
        <taxon>Bacteria</taxon>
        <taxon>Pseudomonadati</taxon>
        <taxon>Pseudomonadota</taxon>
        <taxon>Alphaproteobacteria</taxon>
        <taxon>Sphingomonadales</taxon>
        <taxon>Sphingomonadaceae</taxon>
        <taxon>Sphingomonas</taxon>
    </lineage>
</organism>
<sequence>MTIDRRTMLGGLAALAAARHGTALAKGGYPWPLGVQLWSVNSELDADFAGTLAGLGKLGYREVETAGLHGRSPAEFRTTANSAGLRLVSAHYSMPDLFTDAAGHIADAKALGVQWLVASSPRPDRPLGKGDWIPAIREAMTLPAWRENAARLNELGRMVRAAGMSLGYHNHPIEFARYDGQRGFDVLMAGTDPKLVKLELDVAWAVAGGMDPVALLRSHGDRIRLLHVKGLKHRPAAGRYGTDFGTGVVGQNDVIAWPAVFAAARRAGVVHAFVEQEPPHLRPILTSLAECRDYLQRL</sequence>
<dbReference type="OrthoDB" id="9798407at2"/>
<dbReference type="Proteomes" id="UP000274661">
    <property type="component" value="Unassembled WGS sequence"/>
</dbReference>
<evidence type="ECO:0000313" key="2">
    <source>
        <dbReference type="EMBL" id="RST30680.1"/>
    </source>
</evidence>
<keyword evidence="2" id="KW-0413">Isomerase</keyword>
<dbReference type="EMBL" id="RWJF01000001">
    <property type="protein sequence ID" value="RST30680.1"/>
    <property type="molecule type" value="Genomic_DNA"/>
</dbReference>
<keyword evidence="3" id="KW-1185">Reference proteome</keyword>
<proteinExistence type="predicted"/>
<comment type="caution">
    <text evidence="2">The sequence shown here is derived from an EMBL/GenBank/DDBJ whole genome shotgun (WGS) entry which is preliminary data.</text>
</comment>
<accession>A0A429V9M9</accession>
<reference evidence="2 3" key="1">
    <citation type="submission" date="2018-12" db="EMBL/GenBank/DDBJ databases">
        <title>Sphingomonas sp. HMF7854 Genome sequencing and assembly.</title>
        <authorList>
            <person name="Cha I."/>
            <person name="Kang H."/>
            <person name="Kim H."/>
            <person name="Kang J."/>
            <person name="Joh K."/>
        </authorList>
    </citation>
    <scope>NUCLEOTIDE SEQUENCE [LARGE SCALE GENOMIC DNA]</scope>
    <source>
        <strain evidence="2 3">HMF7854</strain>
    </source>
</reference>
<dbReference type="Gene3D" id="3.20.20.150">
    <property type="entry name" value="Divalent-metal-dependent TIM barrel enzymes"/>
    <property type="match status" value="1"/>
</dbReference>
<name>A0A429V9M9_9SPHN</name>
<dbReference type="SUPFAM" id="SSF51658">
    <property type="entry name" value="Xylose isomerase-like"/>
    <property type="match status" value="1"/>
</dbReference>
<dbReference type="PANTHER" id="PTHR12110:SF41">
    <property type="entry name" value="INOSOSE DEHYDRATASE"/>
    <property type="match status" value="1"/>
</dbReference>
<gene>
    <name evidence="2" type="ORF">HMF7854_07420</name>
</gene>
<protein>
    <submittedName>
        <fullName evidence="2">Sugar phosphate isomerase/epimerase</fullName>
    </submittedName>
</protein>
<dbReference type="InterPro" id="IPR013022">
    <property type="entry name" value="Xyl_isomerase-like_TIM-brl"/>
</dbReference>
<evidence type="ECO:0000313" key="3">
    <source>
        <dbReference type="Proteomes" id="UP000274661"/>
    </source>
</evidence>
<dbReference type="RefSeq" id="WP_126718514.1">
    <property type="nucleotide sequence ID" value="NZ_RWJF01000001.1"/>
</dbReference>
<dbReference type="PANTHER" id="PTHR12110">
    <property type="entry name" value="HYDROXYPYRUVATE ISOMERASE"/>
    <property type="match status" value="1"/>
</dbReference>
<dbReference type="InterPro" id="IPR036237">
    <property type="entry name" value="Xyl_isomerase-like_sf"/>
</dbReference>
<feature type="domain" description="Xylose isomerase-like TIM barrel" evidence="1">
    <location>
        <begin position="104"/>
        <end position="272"/>
    </location>
</feature>
<dbReference type="GO" id="GO:0016853">
    <property type="term" value="F:isomerase activity"/>
    <property type="evidence" value="ECO:0007669"/>
    <property type="project" value="UniProtKB-KW"/>
</dbReference>
<dbReference type="AlphaFoldDB" id="A0A429V9M9"/>